<sequence length="251" mass="28958">VMKRESFEDPEVASLMNDTFISIKVDREERPDIDSVYMMVCQTMMGRGGWPLTIIMTPDKKPFFAATYIPRESRFGRTGMLDLIPRIKELWTTRPDKIIYTADKITAAVQEMSQQAPGGGLDEATLGLAYQELSGRFDDEHGGFARTPKFPTPHNLLFLVRYWKRTGDEIALEMVETTLQHMRHGGIYDHIGFGFHRYSTDSEWLVPHFEKMLYDQAMLAMAYTEAYQATGKREYAQTAREILLYVLRDMT</sequence>
<dbReference type="Gene3D" id="1.50.10.10">
    <property type="match status" value="1"/>
</dbReference>
<dbReference type="PANTHER" id="PTHR42899:SF1">
    <property type="entry name" value="SPERMATOGENESIS-ASSOCIATED PROTEIN 20"/>
    <property type="match status" value="1"/>
</dbReference>
<dbReference type="GO" id="GO:0005975">
    <property type="term" value="P:carbohydrate metabolic process"/>
    <property type="evidence" value="ECO:0007669"/>
    <property type="project" value="InterPro"/>
</dbReference>
<proteinExistence type="predicted"/>
<comment type="caution">
    <text evidence="2">The sequence shown here is derived from an EMBL/GenBank/DDBJ whole genome shotgun (WGS) entry which is preliminary data.</text>
</comment>
<dbReference type="InterPro" id="IPR036249">
    <property type="entry name" value="Thioredoxin-like_sf"/>
</dbReference>
<dbReference type="InterPro" id="IPR008928">
    <property type="entry name" value="6-hairpin_glycosidase_sf"/>
</dbReference>
<gene>
    <name evidence="2" type="ORF">S01H1_64813</name>
</gene>
<dbReference type="EMBL" id="BARS01042743">
    <property type="protein sequence ID" value="GAG32093.1"/>
    <property type="molecule type" value="Genomic_DNA"/>
</dbReference>
<evidence type="ECO:0000313" key="2">
    <source>
        <dbReference type="EMBL" id="GAG32093.1"/>
    </source>
</evidence>
<accession>X0X616</accession>
<reference evidence="2" key="1">
    <citation type="journal article" date="2014" name="Front. Microbiol.">
        <title>High frequency of phylogenetically diverse reductive dehalogenase-homologous genes in deep subseafloor sedimentary metagenomes.</title>
        <authorList>
            <person name="Kawai M."/>
            <person name="Futagami T."/>
            <person name="Toyoda A."/>
            <person name="Takaki Y."/>
            <person name="Nishi S."/>
            <person name="Hori S."/>
            <person name="Arai W."/>
            <person name="Tsubouchi T."/>
            <person name="Morono Y."/>
            <person name="Uchiyama I."/>
            <person name="Ito T."/>
            <person name="Fujiyama A."/>
            <person name="Inagaki F."/>
            <person name="Takami H."/>
        </authorList>
    </citation>
    <scope>NUCLEOTIDE SEQUENCE</scope>
    <source>
        <strain evidence="2">Expedition CK06-06</strain>
    </source>
</reference>
<dbReference type="InterPro" id="IPR024705">
    <property type="entry name" value="Ssp411"/>
</dbReference>
<dbReference type="InterPro" id="IPR004879">
    <property type="entry name" value="Ssp411-like_TRX"/>
</dbReference>
<protein>
    <recommendedName>
        <fullName evidence="1">Spermatogenesis-associated protein 20-like TRX domain-containing protein</fullName>
    </recommendedName>
</protein>
<dbReference type="PANTHER" id="PTHR42899">
    <property type="entry name" value="SPERMATOGENESIS-ASSOCIATED PROTEIN 20"/>
    <property type="match status" value="1"/>
</dbReference>
<organism evidence="2">
    <name type="scientific">marine sediment metagenome</name>
    <dbReference type="NCBI Taxonomy" id="412755"/>
    <lineage>
        <taxon>unclassified sequences</taxon>
        <taxon>metagenomes</taxon>
        <taxon>ecological metagenomes</taxon>
    </lineage>
</organism>
<dbReference type="InterPro" id="IPR012341">
    <property type="entry name" value="6hp_glycosidase-like_sf"/>
</dbReference>
<dbReference type="SUPFAM" id="SSF52833">
    <property type="entry name" value="Thioredoxin-like"/>
    <property type="match status" value="1"/>
</dbReference>
<feature type="domain" description="Spermatogenesis-associated protein 20-like TRX" evidence="1">
    <location>
        <begin position="1"/>
        <end position="109"/>
    </location>
</feature>
<dbReference type="SUPFAM" id="SSF48208">
    <property type="entry name" value="Six-hairpin glycosidases"/>
    <property type="match status" value="1"/>
</dbReference>
<feature type="non-terminal residue" evidence="2">
    <location>
        <position position="1"/>
    </location>
</feature>
<feature type="non-terminal residue" evidence="2">
    <location>
        <position position="251"/>
    </location>
</feature>
<dbReference type="Pfam" id="PF03190">
    <property type="entry name" value="Thioredox_DsbH"/>
    <property type="match status" value="1"/>
</dbReference>
<evidence type="ECO:0000259" key="1">
    <source>
        <dbReference type="Pfam" id="PF03190"/>
    </source>
</evidence>
<dbReference type="AlphaFoldDB" id="X0X616"/>
<name>X0X616_9ZZZZ</name>
<dbReference type="Gene3D" id="3.40.30.10">
    <property type="entry name" value="Glutaredoxin"/>
    <property type="match status" value="1"/>
</dbReference>